<gene>
    <name evidence="2" type="ORF">JHT90_08135</name>
</gene>
<protein>
    <submittedName>
        <fullName evidence="2">SDR family oxidoreductase</fullName>
    </submittedName>
</protein>
<feature type="domain" description="NAD-dependent epimerase/dehydratase" evidence="1">
    <location>
        <begin position="4"/>
        <end position="227"/>
    </location>
</feature>
<sequence>MEKVLITGATGFVGQAFVKKVLADNRYTPVITVRKPLAQESQLQQFIVPDLAQPVDWSEALKNTNIVVHIAGRAHILKETATDPLQAFREVNVAATIQLAKQALEAGVKRFIFVSSIGVNGNHTKQPFTEQDTANPEGNYAISKLEAEQALWQLTKDTPMELVIIRPPLVYGEGVKANFLSLIKWVYRGIPLPLGLVKNKRSFVNVDNLVDLLYRVMEHPKAADQVFLVADGEDLSTPQLLKAVAKAMNKSANLIPIPVSCLRLMATVVGKKNIARQLCDSLQVDISKAKTLLDWQPPFSVQQGLEKTVNAFLKDKA</sequence>
<dbReference type="GO" id="GO:0005737">
    <property type="term" value="C:cytoplasm"/>
    <property type="evidence" value="ECO:0007669"/>
    <property type="project" value="TreeGrafter"/>
</dbReference>
<accession>A0A974NDA9</accession>
<evidence type="ECO:0000259" key="1">
    <source>
        <dbReference type="Pfam" id="PF01370"/>
    </source>
</evidence>
<name>A0A974NDA9_9GAMM</name>
<evidence type="ECO:0000313" key="2">
    <source>
        <dbReference type="EMBL" id="QQP84398.1"/>
    </source>
</evidence>
<dbReference type="Pfam" id="PF01370">
    <property type="entry name" value="Epimerase"/>
    <property type="match status" value="1"/>
</dbReference>
<dbReference type="RefSeq" id="WP_201090296.1">
    <property type="nucleotide sequence ID" value="NZ_CP067393.1"/>
</dbReference>
<dbReference type="Gene3D" id="3.40.50.720">
    <property type="entry name" value="NAD(P)-binding Rossmann-like Domain"/>
    <property type="match status" value="1"/>
</dbReference>
<dbReference type="PANTHER" id="PTHR48079">
    <property type="entry name" value="PROTEIN YEEZ"/>
    <property type="match status" value="1"/>
</dbReference>
<evidence type="ECO:0000313" key="3">
    <source>
        <dbReference type="Proteomes" id="UP000595278"/>
    </source>
</evidence>
<dbReference type="InterPro" id="IPR001509">
    <property type="entry name" value="Epimerase_deHydtase"/>
</dbReference>
<dbReference type="KEGG" id="eaz:JHT90_08135"/>
<proteinExistence type="predicted"/>
<dbReference type="EMBL" id="CP067393">
    <property type="protein sequence ID" value="QQP84398.1"/>
    <property type="molecule type" value="Genomic_DNA"/>
</dbReference>
<dbReference type="PANTHER" id="PTHR48079:SF6">
    <property type="entry name" value="NAD(P)-BINDING DOMAIN-CONTAINING PROTEIN-RELATED"/>
    <property type="match status" value="1"/>
</dbReference>
<dbReference type="CDD" id="cd05232">
    <property type="entry name" value="UDP_G4E_4_SDR_e"/>
    <property type="match status" value="1"/>
</dbReference>
<dbReference type="Proteomes" id="UP000595278">
    <property type="component" value="Chromosome"/>
</dbReference>
<reference evidence="2 3" key="1">
    <citation type="submission" date="2021-01" db="EMBL/GenBank/DDBJ databases">
        <title>Entomomonas sp. F2A isolated from a house cricket (Acheta domesticus).</title>
        <authorList>
            <person name="Spergser J."/>
            <person name="Busse H.-J."/>
        </authorList>
    </citation>
    <scope>NUCLEOTIDE SEQUENCE [LARGE SCALE GENOMIC DNA]</scope>
    <source>
        <strain evidence="2 3">F2A</strain>
    </source>
</reference>
<organism evidence="2 3">
    <name type="scientific">Entomomonas asaccharolytica</name>
    <dbReference type="NCBI Taxonomy" id="2785331"/>
    <lineage>
        <taxon>Bacteria</taxon>
        <taxon>Pseudomonadati</taxon>
        <taxon>Pseudomonadota</taxon>
        <taxon>Gammaproteobacteria</taxon>
        <taxon>Pseudomonadales</taxon>
        <taxon>Pseudomonadaceae</taxon>
        <taxon>Entomomonas</taxon>
    </lineage>
</organism>
<keyword evidence="3" id="KW-1185">Reference proteome</keyword>
<dbReference type="SUPFAM" id="SSF51735">
    <property type="entry name" value="NAD(P)-binding Rossmann-fold domains"/>
    <property type="match status" value="1"/>
</dbReference>
<dbReference type="InterPro" id="IPR036291">
    <property type="entry name" value="NAD(P)-bd_dom_sf"/>
</dbReference>
<dbReference type="InterPro" id="IPR051783">
    <property type="entry name" value="NAD(P)-dependent_oxidoreduct"/>
</dbReference>
<dbReference type="AlphaFoldDB" id="A0A974NDA9"/>
<dbReference type="GO" id="GO:0004029">
    <property type="term" value="F:aldehyde dehydrogenase (NAD+) activity"/>
    <property type="evidence" value="ECO:0007669"/>
    <property type="project" value="TreeGrafter"/>
</dbReference>